<evidence type="ECO:0000313" key="3">
    <source>
        <dbReference type="Proteomes" id="UP000017836"/>
    </source>
</evidence>
<accession>W1NRR5</accession>
<dbReference type="Gramene" id="ERM97424">
    <property type="protein sequence ID" value="ERM97424"/>
    <property type="gene ID" value="AMTR_s00253p00014670"/>
</dbReference>
<evidence type="ECO:0000313" key="2">
    <source>
        <dbReference type="EMBL" id="ERM97424.1"/>
    </source>
</evidence>
<organism evidence="2 3">
    <name type="scientific">Amborella trichopoda</name>
    <dbReference type="NCBI Taxonomy" id="13333"/>
    <lineage>
        <taxon>Eukaryota</taxon>
        <taxon>Viridiplantae</taxon>
        <taxon>Streptophyta</taxon>
        <taxon>Embryophyta</taxon>
        <taxon>Tracheophyta</taxon>
        <taxon>Spermatophyta</taxon>
        <taxon>Magnoliopsida</taxon>
        <taxon>Amborellales</taxon>
        <taxon>Amborellaceae</taxon>
        <taxon>Amborella</taxon>
    </lineage>
</organism>
<dbReference type="HOGENOM" id="CLU_2323604_0_0_1"/>
<sequence>MSSPSSGSQCRQRALPVVATSKESPRQLLEASATQASGLPTLPSRRWEQLRTKWRMDDQQHWDLYTARTPKGGCSGESWTMGESPIQQYRVSEVGQCRL</sequence>
<dbReference type="Proteomes" id="UP000017836">
    <property type="component" value="Unassembled WGS sequence"/>
</dbReference>
<evidence type="ECO:0000256" key="1">
    <source>
        <dbReference type="SAM" id="MobiDB-lite"/>
    </source>
</evidence>
<feature type="compositionally biased region" description="Polar residues" evidence="1">
    <location>
        <begin position="1"/>
        <end position="11"/>
    </location>
</feature>
<keyword evidence="3" id="KW-1185">Reference proteome</keyword>
<feature type="region of interest" description="Disordered" evidence="1">
    <location>
        <begin position="1"/>
        <end position="42"/>
    </location>
</feature>
<dbReference type="EMBL" id="KI396385">
    <property type="protein sequence ID" value="ERM97424.1"/>
    <property type="molecule type" value="Genomic_DNA"/>
</dbReference>
<reference evidence="3" key="1">
    <citation type="journal article" date="2013" name="Science">
        <title>The Amborella genome and the evolution of flowering plants.</title>
        <authorList>
            <consortium name="Amborella Genome Project"/>
        </authorList>
    </citation>
    <scope>NUCLEOTIDE SEQUENCE [LARGE SCALE GENOMIC DNA]</scope>
</reference>
<gene>
    <name evidence="2" type="ORF">AMTR_s00253p00014670</name>
</gene>
<protein>
    <submittedName>
        <fullName evidence="2">Uncharacterized protein</fullName>
    </submittedName>
</protein>
<dbReference type="AlphaFoldDB" id="W1NRR5"/>
<name>W1NRR5_AMBTC</name>
<proteinExistence type="predicted"/>